<evidence type="ECO:0000259" key="1">
    <source>
        <dbReference type="Pfam" id="PF05685"/>
    </source>
</evidence>
<dbReference type="PANTHER" id="PTHR35400:SF3">
    <property type="entry name" value="SLL1072 PROTEIN"/>
    <property type="match status" value="1"/>
</dbReference>
<reference evidence="2 3" key="1">
    <citation type="submission" date="2023-08" db="EMBL/GenBank/DDBJ databases">
        <authorList>
            <person name="Sharma P."/>
            <person name="Verma V."/>
            <person name="Mohan M.K."/>
            <person name="Dubey A.K."/>
        </authorList>
    </citation>
    <scope>NUCLEOTIDE SEQUENCE [LARGE SCALE GENOMIC DNA]</scope>
    <source>
        <strain evidence="2 3">ADP4</strain>
    </source>
</reference>
<keyword evidence="2" id="KW-0540">Nuclease</keyword>
<gene>
    <name evidence="2" type="ORF">RB636_35580</name>
</gene>
<dbReference type="RefSeq" id="WP_331789545.1">
    <property type="nucleotide sequence ID" value="NZ_JAVFKM010000028.1"/>
</dbReference>
<evidence type="ECO:0000313" key="3">
    <source>
        <dbReference type="Proteomes" id="UP001348265"/>
    </source>
</evidence>
<comment type="caution">
    <text evidence="2">The sequence shown here is derived from an EMBL/GenBank/DDBJ whole genome shotgun (WGS) entry which is preliminary data.</text>
</comment>
<keyword evidence="2" id="KW-0255">Endonuclease</keyword>
<keyword evidence="2" id="KW-0378">Hydrolase</keyword>
<name>A0ABU7X3Z3_9ACTN</name>
<feature type="domain" description="Putative restriction endonuclease" evidence="1">
    <location>
        <begin position="11"/>
        <end position="126"/>
    </location>
</feature>
<sequence length="132" mass="14506">MTGAYPRKRLKSDVRIDFPGHLNGFASDVVAMAEDAAADDEGRWCCRDIDFVAEVTSRETARNDYGPKKDAYALAGVPVYLVVDPHLGQCHLFTDPECGTYRLHPAIAFGDPVDLTRTVVGLTLDTADFSRE</sequence>
<organism evidence="2 3">
    <name type="scientific">Streptomyces chrestomyceticus</name>
    <dbReference type="NCBI Taxonomy" id="68185"/>
    <lineage>
        <taxon>Bacteria</taxon>
        <taxon>Bacillati</taxon>
        <taxon>Actinomycetota</taxon>
        <taxon>Actinomycetes</taxon>
        <taxon>Kitasatosporales</taxon>
        <taxon>Streptomycetaceae</taxon>
        <taxon>Streptomyces</taxon>
    </lineage>
</organism>
<dbReference type="EMBL" id="JAVFKM010000028">
    <property type="protein sequence ID" value="MEF3118485.1"/>
    <property type="molecule type" value="Genomic_DNA"/>
</dbReference>
<proteinExistence type="predicted"/>
<dbReference type="PANTHER" id="PTHR35400">
    <property type="entry name" value="SLR1083 PROTEIN"/>
    <property type="match status" value="1"/>
</dbReference>
<accession>A0ABU7X3Z3</accession>
<dbReference type="GO" id="GO:0004519">
    <property type="term" value="F:endonuclease activity"/>
    <property type="evidence" value="ECO:0007669"/>
    <property type="project" value="UniProtKB-KW"/>
</dbReference>
<dbReference type="Proteomes" id="UP001348265">
    <property type="component" value="Unassembled WGS sequence"/>
</dbReference>
<dbReference type="Pfam" id="PF05685">
    <property type="entry name" value="Uma2"/>
    <property type="match status" value="1"/>
</dbReference>
<dbReference type="SUPFAM" id="SSF52980">
    <property type="entry name" value="Restriction endonuclease-like"/>
    <property type="match status" value="1"/>
</dbReference>
<dbReference type="CDD" id="cd06260">
    <property type="entry name" value="DUF820-like"/>
    <property type="match status" value="1"/>
</dbReference>
<dbReference type="InterPro" id="IPR008538">
    <property type="entry name" value="Uma2"/>
</dbReference>
<dbReference type="Gene3D" id="3.90.1570.10">
    <property type="entry name" value="tt1808, chain A"/>
    <property type="match status" value="1"/>
</dbReference>
<keyword evidence="3" id="KW-1185">Reference proteome</keyword>
<dbReference type="InterPro" id="IPR011335">
    <property type="entry name" value="Restrct_endonuc-II-like"/>
</dbReference>
<evidence type="ECO:0000313" key="2">
    <source>
        <dbReference type="EMBL" id="MEF3118485.1"/>
    </source>
</evidence>
<protein>
    <submittedName>
        <fullName evidence="2">Uma2 family endonuclease</fullName>
    </submittedName>
</protein>
<dbReference type="InterPro" id="IPR012296">
    <property type="entry name" value="Nuclease_put_TT1808"/>
</dbReference>